<accession>A0A8T8K416</accession>
<evidence type="ECO:0000313" key="2">
    <source>
        <dbReference type="Proteomes" id="UP000681041"/>
    </source>
</evidence>
<dbReference type="GeneID" id="64819505"/>
<organism evidence="1 2">
    <name type="scientific">Methanobacterium alkalithermotolerans</name>
    <dbReference type="NCBI Taxonomy" id="2731220"/>
    <lineage>
        <taxon>Archaea</taxon>
        <taxon>Methanobacteriati</taxon>
        <taxon>Methanobacteriota</taxon>
        <taxon>Methanomada group</taxon>
        <taxon>Methanobacteria</taxon>
        <taxon>Methanobacteriales</taxon>
        <taxon>Methanobacteriaceae</taxon>
        <taxon>Methanobacterium</taxon>
    </lineage>
</organism>
<evidence type="ECO:0000313" key="1">
    <source>
        <dbReference type="EMBL" id="QUH22632.1"/>
    </source>
</evidence>
<dbReference type="AlphaFoldDB" id="A0A8T8K416"/>
<protein>
    <submittedName>
        <fullName evidence="1">Uncharacterized protein</fullName>
    </submittedName>
</protein>
<sequence length="211" mass="24755">MKRWLISIEDPRIRYDIHTKEDVNLFLNKYLKKGDIVLIYNKTPGTCFSHLFTVNSSQKNEYHNSPQDLYQITLHRKSKLSPPLQLQELKSRNILDGWQTKFSTGAYEIPDPIWVRFQDLVLEKNPDLISQETTRKIKALHHYINCAVILDMIRKGIGDNSKCCLIPHNEAATESMFIIPILRYLGWNTMDPCEVNQEYGIGRKKVDYWLD</sequence>
<reference evidence="1" key="1">
    <citation type="submission" date="2020-07" db="EMBL/GenBank/DDBJ databases">
        <title>Methanobacterium. sp. MethCan genome.</title>
        <authorList>
            <person name="Postec A."/>
            <person name="Quemeneur M."/>
        </authorList>
    </citation>
    <scope>NUCLEOTIDE SEQUENCE</scope>
    <source>
        <strain evidence="1">MethCAN</strain>
    </source>
</reference>
<gene>
    <name evidence="1" type="ORF">HYG87_02035</name>
</gene>
<dbReference type="RefSeq" id="WP_211533576.1">
    <property type="nucleotide sequence ID" value="NZ_CP058560.1"/>
</dbReference>
<dbReference type="KEGG" id="meme:HYG87_02035"/>
<name>A0A8T8K416_9EURY</name>
<proteinExistence type="predicted"/>
<keyword evidence="2" id="KW-1185">Reference proteome</keyword>
<dbReference type="OrthoDB" id="330911at2157"/>
<dbReference type="Proteomes" id="UP000681041">
    <property type="component" value="Chromosome"/>
</dbReference>
<dbReference type="EMBL" id="CP058560">
    <property type="protein sequence ID" value="QUH22632.1"/>
    <property type="molecule type" value="Genomic_DNA"/>
</dbReference>